<evidence type="ECO:0000256" key="1">
    <source>
        <dbReference type="ARBA" id="ARBA00005850"/>
    </source>
</evidence>
<protein>
    <recommendedName>
        <fullName evidence="5">V-ATPase subunit D</fullName>
    </recommendedName>
</protein>
<evidence type="ECO:0008006" key="5">
    <source>
        <dbReference type="Google" id="ProtNLM"/>
    </source>
</evidence>
<organism evidence="4">
    <name type="scientific">marine sediment metagenome</name>
    <dbReference type="NCBI Taxonomy" id="412755"/>
    <lineage>
        <taxon>unclassified sequences</taxon>
        <taxon>metagenomes</taxon>
        <taxon>ecological metagenomes</taxon>
    </lineage>
</organism>
<proteinExistence type="inferred from homology"/>
<name>A0A0F9QP72_9ZZZZ</name>
<dbReference type="InterPro" id="IPR002699">
    <property type="entry name" value="V_ATPase_D"/>
</dbReference>
<reference evidence="4" key="1">
    <citation type="journal article" date="2015" name="Nature">
        <title>Complex archaea that bridge the gap between prokaryotes and eukaryotes.</title>
        <authorList>
            <person name="Spang A."/>
            <person name="Saw J.H."/>
            <person name="Jorgensen S.L."/>
            <person name="Zaremba-Niedzwiedzka K."/>
            <person name="Martijn J."/>
            <person name="Lind A.E."/>
            <person name="van Eijk R."/>
            <person name="Schleper C."/>
            <person name="Guy L."/>
            <person name="Ettema T.J."/>
        </authorList>
    </citation>
    <scope>NUCLEOTIDE SEQUENCE</scope>
</reference>
<dbReference type="Pfam" id="PF01813">
    <property type="entry name" value="ATP-synt_D"/>
    <property type="match status" value="1"/>
</dbReference>
<dbReference type="GO" id="GO:0046961">
    <property type="term" value="F:proton-transporting ATPase activity, rotational mechanism"/>
    <property type="evidence" value="ECO:0007669"/>
    <property type="project" value="InterPro"/>
</dbReference>
<accession>A0A0F9QP72</accession>
<comment type="similarity">
    <text evidence="1">Belongs to the V-ATPase D subunit family.</text>
</comment>
<dbReference type="Gene3D" id="1.10.287.3240">
    <property type="match status" value="1"/>
</dbReference>
<evidence type="ECO:0000256" key="3">
    <source>
        <dbReference type="ARBA" id="ARBA00023065"/>
    </source>
</evidence>
<dbReference type="NCBIfam" id="TIGR00309">
    <property type="entry name" value="V_ATPase_subD"/>
    <property type="match status" value="1"/>
</dbReference>
<dbReference type="AlphaFoldDB" id="A0A0F9QP72"/>
<sequence length="198" mass="23831">MTLRKRLVFAEKGENFLEFKREQLIGQIKKLYKDYLGYRKEFIAIYSKTLRKLYQTYKEMGKRNLTLISKLSKIQFTPTISIQYVKKIGIVVPEITYELKQEEKLPAYTFENTSHYIDDLNRNLKDFFQNIFRFSEREDLMLKHALNFKKINRRINGLKNVIIPRLRSNIKQIKAILEEVDRESFVRLKKIKDLIIAE</sequence>
<gene>
    <name evidence="4" type="ORF">LCGC14_0677500</name>
</gene>
<dbReference type="PANTHER" id="PTHR11671">
    <property type="entry name" value="V-TYPE ATP SYNTHASE SUBUNIT D"/>
    <property type="match status" value="1"/>
</dbReference>
<evidence type="ECO:0000313" key="4">
    <source>
        <dbReference type="EMBL" id="KKN45995.1"/>
    </source>
</evidence>
<evidence type="ECO:0000256" key="2">
    <source>
        <dbReference type="ARBA" id="ARBA00022448"/>
    </source>
</evidence>
<comment type="caution">
    <text evidence="4">The sequence shown here is derived from an EMBL/GenBank/DDBJ whole genome shotgun (WGS) entry which is preliminary data.</text>
</comment>
<dbReference type="EMBL" id="LAZR01001354">
    <property type="protein sequence ID" value="KKN45995.1"/>
    <property type="molecule type" value="Genomic_DNA"/>
</dbReference>
<keyword evidence="3" id="KW-0406">Ion transport</keyword>
<keyword evidence="2" id="KW-0813">Transport</keyword>